<sequence>MRGNVVMNSLLFKGSLVGVATTGATATGAYLAGAFDKEDKSFRSYLNKIGREVASAPEDWSKLQSLYDKESSESPIPNVSKTIVKSDVGNMTKWCKGKLDSDYDESIKNLVEAWCSKPVSVGERLSHFNLIALNVSEGSSSTNSDDGLWDSRVSSYGSANASLRVRDINGSSGQESEGNSDLSTIDKSKLKKWCGWANKQTYQFEESSLFRKYKNWCSKEKAS</sequence>
<dbReference type="EMBL" id="CP002808">
    <property type="protein sequence ID" value="AEG72966.1"/>
    <property type="molecule type" value="Genomic_DNA"/>
</dbReference>
<proteinExistence type="predicted"/>
<dbReference type="AlphaFoldDB" id="F6FIB8"/>
<protein>
    <submittedName>
        <fullName evidence="1">Uncharacterized protein</fullName>
    </submittedName>
</protein>
<reference evidence="1 2" key="1">
    <citation type="journal article" date="2011" name="J. Bacteriol.">
        <title>Complete genome sequences of two hemotropic Mycoplasmas, Mycoplasma haemofelis strain Ohio2 and Mycoplasma suis strain Illinois.</title>
        <authorList>
            <person name="Messick J.B."/>
            <person name="Santos A.P."/>
            <person name="Guimaraes A.M."/>
        </authorList>
    </citation>
    <scope>NUCLEOTIDE SEQUENCE [LARGE SCALE GENOMIC DNA]</scope>
    <source>
        <strain evidence="1 2">Ohio2</strain>
    </source>
</reference>
<dbReference type="HOGENOM" id="CLU_098620_2_0_14"/>
<name>F6FIB8_MYCHI</name>
<reference key="2">
    <citation type="submission" date="2011-05" db="EMBL/GenBank/DDBJ databases">
        <title>The Genome of Mycoplasma haemofelis Strain Ohio2, a pathogenic hemoplasma of the cat.</title>
        <authorList>
            <person name="Santos A.P."/>
            <person name="Guimaraes A.M.S."/>
            <person name="SanMiguel P.J."/>
            <person name="Martin S.W."/>
            <person name="Messick J.B."/>
        </authorList>
    </citation>
    <scope>NUCLEOTIDE SEQUENCE</scope>
    <source>
        <strain>Ohio2</strain>
    </source>
</reference>
<dbReference type="KEGG" id="mhf:MHF_0696"/>
<dbReference type="Proteomes" id="UP000007952">
    <property type="component" value="Chromosome"/>
</dbReference>
<evidence type="ECO:0000313" key="1">
    <source>
        <dbReference type="EMBL" id="AEG72966.1"/>
    </source>
</evidence>
<accession>F6FIB8</accession>
<dbReference type="STRING" id="859194.MHF_0696"/>
<organism evidence="1 2">
    <name type="scientific">Mycoplasma haemofelis (strain Ohio2)</name>
    <dbReference type="NCBI Taxonomy" id="859194"/>
    <lineage>
        <taxon>Bacteria</taxon>
        <taxon>Bacillati</taxon>
        <taxon>Mycoplasmatota</taxon>
        <taxon>Mollicutes</taxon>
        <taxon>Mycoplasmataceae</taxon>
        <taxon>Mycoplasma</taxon>
    </lineage>
</organism>
<gene>
    <name evidence="1" type="ordered locus">MHF_0696</name>
</gene>
<evidence type="ECO:0000313" key="2">
    <source>
        <dbReference type="Proteomes" id="UP000007952"/>
    </source>
</evidence>